<evidence type="ECO:0000256" key="3">
    <source>
        <dbReference type="PROSITE-ProRule" id="PRU00023"/>
    </source>
</evidence>
<dbReference type="InterPro" id="IPR051637">
    <property type="entry name" value="Ank_repeat_dom-contain_49"/>
</dbReference>
<dbReference type="RefSeq" id="WP_084083569.1">
    <property type="nucleotide sequence ID" value="NZ_CP063079.1"/>
</dbReference>
<dbReference type="Gene3D" id="1.25.40.20">
    <property type="entry name" value="Ankyrin repeat-containing domain"/>
    <property type="match status" value="1"/>
</dbReference>
<dbReference type="InterPro" id="IPR036770">
    <property type="entry name" value="Ankyrin_rpt-contain_sf"/>
</dbReference>
<evidence type="ECO:0000256" key="1">
    <source>
        <dbReference type="ARBA" id="ARBA00022737"/>
    </source>
</evidence>
<protein>
    <submittedName>
        <fullName evidence="4">BspA family leucine-rich repeat surface protein</fullName>
    </submittedName>
</protein>
<dbReference type="Pfam" id="PF03382">
    <property type="entry name" value="DUF285"/>
    <property type="match status" value="1"/>
</dbReference>
<dbReference type="Pfam" id="PF12796">
    <property type="entry name" value="Ank_2"/>
    <property type="match status" value="1"/>
</dbReference>
<evidence type="ECO:0000256" key="2">
    <source>
        <dbReference type="ARBA" id="ARBA00023043"/>
    </source>
</evidence>
<dbReference type="PROSITE" id="PS50297">
    <property type="entry name" value="ANK_REP_REGION"/>
    <property type="match status" value="1"/>
</dbReference>
<dbReference type="SUPFAM" id="SSF48403">
    <property type="entry name" value="Ankyrin repeat"/>
    <property type="match status" value="1"/>
</dbReference>
<accession>A0ABX6TUE9</accession>
<dbReference type="SMART" id="SM00248">
    <property type="entry name" value="ANK"/>
    <property type="match status" value="3"/>
</dbReference>
<feature type="repeat" description="ANK" evidence="3">
    <location>
        <begin position="173"/>
        <end position="205"/>
    </location>
</feature>
<dbReference type="Proteomes" id="UP000595070">
    <property type="component" value="Chromosome"/>
</dbReference>
<organism evidence="4 5">
    <name type="scientific">Campylobacter peloridis</name>
    <dbReference type="NCBI Taxonomy" id="488546"/>
    <lineage>
        <taxon>Bacteria</taxon>
        <taxon>Pseudomonadati</taxon>
        <taxon>Campylobacterota</taxon>
        <taxon>Epsilonproteobacteria</taxon>
        <taxon>Campylobacterales</taxon>
        <taxon>Campylobacteraceae</taxon>
        <taxon>Campylobacter</taxon>
    </lineage>
</organism>
<dbReference type="PANTHER" id="PTHR24180">
    <property type="entry name" value="CYCLIN-DEPENDENT KINASE INHIBITOR 2C-RELATED"/>
    <property type="match status" value="1"/>
</dbReference>
<reference evidence="4 5" key="1">
    <citation type="submission" date="2020-10" db="EMBL/GenBank/DDBJ databases">
        <title>Campylobacter and Helicobacter PacBio genomes.</title>
        <authorList>
            <person name="Lane C."/>
        </authorList>
    </citation>
    <scope>NUCLEOTIDE SEQUENCE [LARGE SCALE GENOMIC DNA]</scope>
    <source>
        <strain evidence="4 5">2016D-0074</strain>
    </source>
</reference>
<dbReference type="InterPro" id="IPR005046">
    <property type="entry name" value="DUF285"/>
</dbReference>
<sequence length="973" mass="113081">MKTLEDIKAMSFEEKMQIQKQLFDFISNNDLENVKNLLKDYPIKESFYEAHFTYHHNNEDYELSLFDPAASLLRAAFACEENNNDFSILDYLFDEYGLSLKDPKYNFAFPDMKHIKEANEKYILMKEVEGEPNIYKNALIYAYILNAKNPNSQIIQYLVNRGAKFEVHNEGFSGRTPMHFWVMQNNYELLELAIKGGANVDMQTRLIQESEHNETLLFEAVSEPETYKVTKLLIELGANVNFATPRTPLDDARGSRNKKLLKDAGAMTSEQIRKKYNLPAYDSSHCEINGKTDFDLLGKYRDECSKLLNDAIKKAKENGEKKDVNKVSTQETTIILGKTPKELIDAVQNFKVLKALNLLQNGTIKSIDKDILKICDDAINELIDKVVVDSNKGKNIGDGIYIEFSEFICIDYNNDGYKDYSKSVRKELKKSSLYELRKILEDIIKGKSIESTLRDCAFYDKKGKFKPKHPNLCYIPFNLFELKILVEMEFISLGQIDLSYIKDLNQLFASYSMEIIHLHTNRKDFSGIESWDVSQIKYMNGLFKGLKDFNANLSKWKVTNVKDFEDMFCDCESFKSDLSKWKPKKAENINSMFHGAKSFDCDLSEWNLPSELVEQSNNIFSDCPLQNNPPSWYKAVFDMDNPSYELLCKLVKARDYKQAKIILEKIIPLQNEQYKHITQLCFYVPKGTTSNAMPDEDFFSTLVKNAKSQGFHIPISDEVMHTCLRFDKLEYAKFLRTLGYKVVITKENKFGLSVALEHKLSTEIKNILEFILDNLDSKIDTTFFENIRLNQTPNIRFCDADDETLDFFFQELIKRYPKEMLDEKLLVMFVHSDLIYLLFKHGLKIDLKNIPYDLNIVGRYYLAPIQKMLAYEVKGRVSRFLQLLRHNLLRADSIIEYHTGVKAPALLIFLDNFKDRLDLDGKEYPIKDILIEFASHNVDIQKLGTFYDKDFYEILKQSQYEKEILALFQKPKG</sequence>
<dbReference type="PROSITE" id="PS50088">
    <property type="entry name" value="ANK_REPEAT"/>
    <property type="match status" value="1"/>
</dbReference>
<dbReference type="PANTHER" id="PTHR24180:SF45">
    <property type="entry name" value="POLY [ADP-RIBOSE] POLYMERASE TANKYRASE"/>
    <property type="match status" value="1"/>
</dbReference>
<evidence type="ECO:0000313" key="4">
    <source>
        <dbReference type="EMBL" id="QOQ88809.1"/>
    </source>
</evidence>
<evidence type="ECO:0000313" key="5">
    <source>
        <dbReference type="Proteomes" id="UP000595070"/>
    </source>
</evidence>
<dbReference type="InterPro" id="IPR002110">
    <property type="entry name" value="Ankyrin_rpt"/>
</dbReference>
<keyword evidence="1" id="KW-0677">Repeat</keyword>
<proteinExistence type="predicted"/>
<gene>
    <name evidence="4" type="ORF">IMC75_07780</name>
</gene>
<name>A0ABX6TUE9_9BACT</name>
<keyword evidence="5" id="KW-1185">Reference proteome</keyword>
<keyword evidence="2 3" id="KW-0040">ANK repeat</keyword>
<dbReference type="EMBL" id="CP063079">
    <property type="protein sequence ID" value="QOQ88809.1"/>
    <property type="molecule type" value="Genomic_DNA"/>
</dbReference>